<evidence type="ECO:0000313" key="1">
    <source>
        <dbReference type="EMBL" id="KAF5318820.1"/>
    </source>
</evidence>
<name>A0A8H5EZY6_9AGAR</name>
<dbReference type="PANTHER" id="PTHR42791">
    <property type="entry name" value="GNAT FAMILY ACETYLTRANSFERASE"/>
    <property type="match status" value="1"/>
</dbReference>
<dbReference type="CDD" id="cd04301">
    <property type="entry name" value="NAT_SF"/>
    <property type="match status" value="1"/>
</dbReference>
<proteinExistence type="predicted"/>
<dbReference type="SUPFAM" id="SSF55729">
    <property type="entry name" value="Acyl-CoA N-acyltransferases (Nat)"/>
    <property type="match status" value="1"/>
</dbReference>
<evidence type="ECO:0000313" key="2">
    <source>
        <dbReference type="Proteomes" id="UP000567179"/>
    </source>
</evidence>
<protein>
    <recommendedName>
        <fullName evidence="3">N-acetyltransferase domain-containing protein</fullName>
    </recommendedName>
</protein>
<dbReference type="InterPro" id="IPR052523">
    <property type="entry name" value="Trichothecene_AcTrans"/>
</dbReference>
<dbReference type="OrthoDB" id="4738875at2759"/>
<dbReference type="Gene3D" id="3.40.630.30">
    <property type="match status" value="1"/>
</dbReference>
<comment type="caution">
    <text evidence="1">The sequence shown here is derived from an EMBL/GenBank/DDBJ whole genome shotgun (WGS) entry which is preliminary data.</text>
</comment>
<dbReference type="Proteomes" id="UP000567179">
    <property type="component" value="Unassembled WGS sequence"/>
</dbReference>
<dbReference type="InterPro" id="IPR016181">
    <property type="entry name" value="Acyl_CoA_acyltransferase"/>
</dbReference>
<evidence type="ECO:0008006" key="3">
    <source>
        <dbReference type="Google" id="ProtNLM"/>
    </source>
</evidence>
<reference evidence="1 2" key="1">
    <citation type="journal article" date="2020" name="ISME J.">
        <title>Uncovering the hidden diversity of litter-decomposition mechanisms in mushroom-forming fungi.</title>
        <authorList>
            <person name="Floudas D."/>
            <person name="Bentzer J."/>
            <person name="Ahren D."/>
            <person name="Johansson T."/>
            <person name="Persson P."/>
            <person name="Tunlid A."/>
        </authorList>
    </citation>
    <scope>NUCLEOTIDE SEQUENCE [LARGE SCALE GENOMIC DNA]</scope>
    <source>
        <strain evidence="1 2">CBS 101986</strain>
    </source>
</reference>
<gene>
    <name evidence="1" type="ORF">D9619_010803</name>
</gene>
<organism evidence="1 2">
    <name type="scientific">Psilocybe cf. subviscida</name>
    <dbReference type="NCBI Taxonomy" id="2480587"/>
    <lineage>
        <taxon>Eukaryota</taxon>
        <taxon>Fungi</taxon>
        <taxon>Dikarya</taxon>
        <taxon>Basidiomycota</taxon>
        <taxon>Agaricomycotina</taxon>
        <taxon>Agaricomycetes</taxon>
        <taxon>Agaricomycetidae</taxon>
        <taxon>Agaricales</taxon>
        <taxon>Agaricineae</taxon>
        <taxon>Strophariaceae</taxon>
        <taxon>Psilocybe</taxon>
    </lineage>
</organism>
<dbReference type="EMBL" id="JAACJJ010000030">
    <property type="protein sequence ID" value="KAF5318820.1"/>
    <property type="molecule type" value="Genomic_DNA"/>
</dbReference>
<keyword evidence="2" id="KW-1185">Reference proteome</keyword>
<accession>A0A8H5EZY6</accession>
<dbReference type="PANTHER" id="PTHR42791:SF1">
    <property type="entry name" value="N-ACETYLTRANSFERASE DOMAIN-CONTAINING PROTEIN"/>
    <property type="match status" value="1"/>
</dbReference>
<dbReference type="AlphaFoldDB" id="A0A8H5EZY6"/>
<sequence>MSELQYPSVRRLINASDDEIEQCTSVLCDAFDGDPFTSILLGGDVSLQPQEIRANVCAALIGPGQVHILEIGNEVSDIVGVAIWYPPGARAFASEEERAAGWDQFLAEIPLSLRSWWLDYFVPTISGLSGKALGPTYLLNSWHLHLFGVLKAHQGKKYGRILFEFAQRQAKTTKSPIVVETTTEVDVSLHHFSRNLQAPWI</sequence>